<accession>A0ABT1QZF3</accession>
<evidence type="ECO:0000256" key="2">
    <source>
        <dbReference type="SAM" id="SignalP"/>
    </source>
</evidence>
<dbReference type="InterPro" id="IPR011042">
    <property type="entry name" value="6-blade_b-propeller_TolB-like"/>
</dbReference>
<dbReference type="Pfam" id="PF07676">
    <property type="entry name" value="PD40"/>
    <property type="match status" value="2"/>
</dbReference>
<keyword evidence="2" id="KW-0732">Signal</keyword>
<dbReference type="InterPro" id="IPR011659">
    <property type="entry name" value="WD40"/>
</dbReference>
<protein>
    <recommendedName>
        <fullName evidence="5">DUF11 domain-containing protein</fullName>
    </recommendedName>
</protein>
<proteinExistence type="predicted"/>
<evidence type="ECO:0000256" key="1">
    <source>
        <dbReference type="SAM" id="MobiDB-lite"/>
    </source>
</evidence>
<comment type="caution">
    <text evidence="3">The sequence shown here is derived from an EMBL/GenBank/DDBJ whole genome shotgun (WGS) entry which is preliminary data.</text>
</comment>
<evidence type="ECO:0000313" key="3">
    <source>
        <dbReference type="EMBL" id="MCQ4167674.1"/>
    </source>
</evidence>
<dbReference type="Gene3D" id="2.120.10.30">
    <property type="entry name" value="TolB, C-terminal domain"/>
    <property type="match status" value="2"/>
</dbReference>
<dbReference type="Proteomes" id="UP001165498">
    <property type="component" value="Unassembled WGS sequence"/>
</dbReference>
<keyword evidence="4" id="KW-1185">Reference proteome</keyword>
<feature type="compositionally biased region" description="Polar residues" evidence="1">
    <location>
        <begin position="271"/>
        <end position="280"/>
    </location>
</feature>
<feature type="compositionally biased region" description="Polar residues" evidence="1">
    <location>
        <begin position="392"/>
        <end position="403"/>
    </location>
</feature>
<feature type="chain" id="PRO_5046153195" description="DUF11 domain-containing protein" evidence="2">
    <location>
        <begin position="23"/>
        <end position="964"/>
    </location>
</feature>
<feature type="region of interest" description="Disordered" evidence="1">
    <location>
        <begin position="392"/>
        <end position="412"/>
    </location>
</feature>
<dbReference type="EMBL" id="JANFQO010000044">
    <property type="protein sequence ID" value="MCQ4167674.1"/>
    <property type="molecule type" value="Genomic_DNA"/>
</dbReference>
<name>A0ABT1QZF3_9GAMM</name>
<reference evidence="3" key="1">
    <citation type="submission" date="2022-07" db="EMBL/GenBank/DDBJ databases">
        <title>Tahibacter sp., a new gammaproteobacterium isolated from the silt sample collected at pig farm.</title>
        <authorList>
            <person name="Chen H."/>
        </authorList>
    </citation>
    <scope>NUCLEOTIDE SEQUENCE</scope>
    <source>
        <strain evidence="3">P2K</strain>
    </source>
</reference>
<organism evidence="3 4">
    <name type="scientific">Tahibacter harae</name>
    <dbReference type="NCBI Taxonomy" id="2963937"/>
    <lineage>
        <taxon>Bacteria</taxon>
        <taxon>Pseudomonadati</taxon>
        <taxon>Pseudomonadota</taxon>
        <taxon>Gammaproteobacteria</taxon>
        <taxon>Lysobacterales</taxon>
        <taxon>Rhodanobacteraceae</taxon>
        <taxon>Tahibacter</taxon>
    </lineage>
</organism>
<dbReference type="RefSeq" id="WP_255916856.1">
    <property type="nucleotide sequence ID" value="NZ_JANFQO010000044.1"/>
</dbReference>
<feature type="region of interest" description="Disordered" evidence="1">
    <location>
        <begin position="265"/>
        <end position="284"/>
    </location>
</feature>
<dbReference type="SUPFAM" id="SSF69322">
    <property type="entry name" value="Tricorn protease domain 2"/>
    <property type="match status" value="1"/>
</dbReference>
<evidence type="ECO:0000313" key="4">
    <source>
        <dbReference type="Proteomes" id="UP001165498"/>
    </source>
</evidence>
<evidence type="ECO:0008006" key="5">
    <source>
        <dbReference type="Google" id="ProtNLM"/>
    </source>
</evidence>
<feature type="signal peptide" evidence="2">
    <location>
        <begin position="1"/>
        <end position="22"/>
    </location>
</feature>
<gene>
    <name evidence="3" type="ORF">NM961_23445</name>
</gene>
<sequence length="964" mass="99144">MRATILAAWTAVAGLLCSAAMAGNPPASFTNPLAGDAPASIVVGGRINLNWAATASVCTYDGSSFPEGISFSEWPVAPTGGSTGQTVCNSAATCRELHDVSFTLPKTGVYHFVVTCFSIGGPAAVSSIDVLAVSPPTSDRVVLNLKASTAGPVRVGNTFDYELRLHNGGIHQLEAPSTELTLPAELSLVSGACVSANGNSLTWSMPNGLAPGVSASCPVRVRLNSLPPGESLEAGAVTRFTVSGARFSLATAEVVGTAHRARPLSLRRDGQATTENSTAPVLSGDGSLVAFTTRQRGLTDNDSNAGGSDIVLKSRRDGSTRLVSVRDSDGQALRGNSTSPALSANGRAIAFIYQPAASAAALAGQSAAPPDGRKAGEAGQLCNSPPNGLFRSTCTSTAPNGQPLQGPAESPSLSANGKLMAFCSSANNWVNGDTNNAKDVFVMDTVTRVVTLVSTMADGTPGDGDSCDATISGNGRYVVFRTRAPNLGGTANWQVVRKDLLSSRIERLSQTSSGRPANADVGRPSVSYDGQRVTFATRAPLLLSLVGGNNNVFLSVSGGSAAALRFDGGEAKEVAVPNDLGNGLFGVRGTSGGAPNGDAGDPSISCNGKVIAFGSSASDLVSGDIGGMTDVFVYDTEAEVTRSAVSTAGGAAPNGASGNPSLDCEGNAVAFDSTASNIDAADPNGNADIFAQQDPLNTGAVPARLDQSYSGNWFNPGQSGHGFLVEALPDGRFYLTWYLYLDGNPVFLQGVATPTGNVLEVPVYSVRSTGFPVGPGGGVASNWGRLRLTFTDSNTATVEWLPTGFGFTPGSMTLRRLTVPALAMDDPEGTPLRACYSGIWFEPARSGYGFNLEVVPQGPNGRTVVAYWYTYRPDGSPLWLIGQGQAGASAPTTMDLYEGGGVGAQFPFAFSSSALTLTKWGTASLTFTSDNTLNVSYQPQRAGYSAGNLSLVRLTELAGRRCTD</sequence>
<dbReference type="SUPFAM" id="SSF82171">
    <property type="entry name" value="DPP6 N-terminal domain-like"/>
    <property type="match status" value="1"/>
</dbReference>